<dbReference type="Pfam" id="PF05043">
    <property type="entry name" value="Mga"/>
    <property type="match status" value="1"/>
</dbReference>
<dbReference type="PANTHER" id="PTHR30185:SF18">
    <property type="entry name" value="TRANSCRIPTIONAL REGULATOR MTLR"/>
    <property type="match status" value="1"/>
</dbReference>
<dbReference type="InterPro" id="IPR050661">
    <property type="entry name" value="BglG_antiterminators"/>
</dbReference>
<evidence type="ECO:0000256" key="1">
    <source>
        <dbReference type="ARBA" id="ARBA00023015"/>
    </source>
</evidence>
<keyword evidence="6" id="KW-1185">Reference proteome</keyword>
<keyword evidence="1" id="KW-0805">Transcription regulation</keyword>
<dbReference type="InterPro" id="IPR007737">
    <property type="entry name" value="Mga_HTH"/>
</dbReference>
<name>H3NIL0_9LACT</name>
<dbReference type="EMBL" id="AGEG01000006">
    <property type="protein sequence ID" value="EHR37520.1"/>
    <property type="molecule type" value="Genomic_DNA"/>
</dbReference>
<evidence type="ECO:0000256" key="2">
    <source>
        <dbReference type="ARBA" id="ARBA00023163"/>
    </source>
</evidence>
<dbReference type="PATRIC" id="fig|883113.3.peg.700"/>
<feature type="domain" description="M protein trans-acting positive regulator (MGA) PRD" evidence="4">
    <location>
        <begin position="178"/>
        <end position="386"/>
    </location>
</feature>
<dbReference type="Proteomes" id="UP000006190">
    <property type="component" value="Unassembled WGS sequence"/>
</dbReference>
<dbReference type="InterPro" id="IPR013236">
    <property type="entry name" value="Mga_PRD_dom"/>
</dbReference>
<dbReference type="PANTHER" id="PTHR30185">
    <property type="entry name" value="CRYPTIC BETA-GLUCOSIDE BGL OPERON ANTITERMINATOR"/>
    <property type="match status" value="1"/>
</dbReference>
<dbReference type="STRING" id="883113.HMPREF9708_00699"/>
<accession>H3NIL0</accession>
<dbReference type="RefSeq" id="WP_006308726.1">
    <property type="nucleotide sequence ID" value="NZ_JH601133.1"/>
</dbReference>
<dbReference type="HOGENOM" id="CLU_038821_1_1_9"/>
<protein>
    <submittedName>
        <fullName evidence="5">Uncharacterized protein</fullName>
    </submittedName>
</protein>
<dbReference type="Pfam" id="PF08270">
    <property type="entry name" value="PRD_Mga"/>
    <property type="match status" value="1"/>
</dbReference>
<comment type="caution">
    <text evidence="5">The sequence shown here is derived from an EMBL/GenBank/DDBJ whole genome shotgun (WGS) entry which is preliminary data.</text>
</comment>
<dbReference type="AlphaFoldDB" id="H3NIL0"/>
<dbReference type="eggNOG" id="COG3711">
    <property type="taxonomic scope" value="Bacteria"/>
</dbReference>
<gene>
    <name evidence="5" type="ORF">HMPREF9708_00699</name>
</gene>
<feature type="domain" description="Mga helix-turn-helix" evidence="3">
    <location>
        <begin position="79"/>
        <end position="158"/>
    </location>
</feature>
<dbReference type="OrthoDB" id="1711164at2"/>
<evidence type="ECO:0000259" key="4">
    <source>
        <dbReference type="Pfam" id="PF08270"/>
    </source>
</evidence>
<evidence type="ECO:0000259" key="3">
    <source>
        <dbReference type="Pfam" id="PF05043"/>
    </source>
</evidence>
<proteinExistence type="predicted"/>
<sequence length="491" mass="58545">MSVFMSNAKLRRLQLIEYLEDQIQVKTFKEVADHFSTTRRKIYEDLLHIKSVFPEILIKTTPETIYLQLPGYKRIDYYYQQMIQSSNAFKLLNLLLRENQIERPEAIRRLEVSQSSLYRLVQDLNTNLLEDYQLNLQITPLSLDGSEEAIRRFYCQLFSETFSMMDWPYPELDVHQVHQVMRLGAKAFDFHLSFDKVHKWMTRTAINLVRNHYGYYLDLEEDLLNYVHQQIQQSPDWPAFQAAYQAATHLTCTPRLLIECFYPHIHEAFCMDQPKSKQEEANQNTYQAIQDFLAGFTDHFKIELEDTHDLVQDLYETIQLNQQNLLRPLFVSRRDQFIQGFRMDFPLIYDYLTQEITSIANHLNLKPCEEDSLIHQLVYTAIIKLSPLFEQVYREQTKIKALVVTDLEPQQRQFIMIWLKQRMGDLVEIINFAGETPCPYEINKYDCDIIVTNFQLTGIQDRPILWVEEYPSAKNYINLAYMINEWLYLRK</sequence>
<evidence type="ECO:0000313" key="6">
    <source>
        <dbReference type="Proteomes" id="UP000006190"/>
    </source>
</evidence>
<reference evidence="5 6" key="1">
    <citation type="submission" date="2012-01" db="EMBL/GenBank/DDBJ databases">
        <title>The Genome Sequence of Facklamia languida CCUG 37842.</title>
        <authorList>
            <consortium name="The Broad Institute Genome Sequencing Platform"/>
            <person name="Earl A."/>
            <person name="Ward D."/>
            <person name="Feldgarden M."/>
            <person name="Gevers D."/>
            <person name="Huys G."/>
            <person name="Young S.K."/>
            <person name="Zeng Q."/>
            <person name="Gargeya S."/>
            <person name="Fitzgerald M."/>
            <person name="Haas B."/>
            <person name="Abouelleil A."/>
            <person name="Alvarado L."/>
            <person name="Arachchi H.M."/>
            <person name="Berlin A."/>
            <person name="Chapman S.B."/>
            <person name="Gearin G."/>
            <person name="Goldberg J."/>
            <person name="Griggs A."/>
            <person name="Gujja S."/>
            <person name="Hansen M."/>
            <person name="Heiman D."/>
            <person name="Howarth C."/>
            <person name="Larimer J."/>
            <person name="Lui A."/>
            <person name="MacDonald P.J.P."/>
            <person name="McCowen C."/>
            <person name="Montmayeur A."/>
            <person name="Murphy C."/>
            <person name="Neiman D."/>
            <person name="Pearson M."/>
            <person name="Priest M."/>
            <person name="Roberts A."/>
            <person name="Saif S."/>
            <person name="Shea T."/>
            <person name="Sisk P."/>
            <person name="Stolte C."/>
            <person name="Sykes S."/>
            <person name="Wortman J."/>
            <person name="Nusbaum C."/>
            <person name="Birren B."/>
        </authorList>
    </citation>
    <scope>NUCLEOTIDE SEQUENCE [LARGE SCALE GENOMIC DNA]</scope>
    <source>
        <strain evidence="5 6">CCUG 37842</strain>
    </source>
</reference>
<organism evidence="5 6">
    <name type="scientific">Facklamia languida CCUG 37842</name>
    <dbReference type="NCBI Taxonomy" id="883113"/>
    <lineage>
        <taxon>Bacteria</taxon>
        <taxon>Bacillati</taxon>
        <taxon>Bacillota</taxon>
        <taxon>Bacilli</taxon>
        <taxon>Lactobacillales</taxon>
        <taxon>Aerococcaceae</taxon>
        <taxon>Facklamia</taxon>
    </lineage>
</organism>
<evidence type="ECO:0000313" key="5">
    <source>
        <dbReference type="EMBL" id="EHR37520.1"/>
    </source>
</evidence>
<keyword evidence="2" id="KW-0804">Transcription</keyword>